<dbReference type="SUPFAM" id="SSF51569">
    <property type="entry name" value="Aldolase"/>
    <property type="match status" value="1"/>
</dbReference>
<keyword evidence="5" id="KW-0028">Amino-acid biosynthesis</keyword>
<sequence length="289" mass="29899">MNPEFVCSIARPVSTRTPVGPVRGGNDVDAALAVRDLTLSARNPAIIVPVMPQHRSDVAGECAAAVAVGAQVVEWRVDALQDLDATTGGPAEPDLDLLVDTADELRSVLGEVPLLFTVRTTAEGGHGPSDQRYVRLLEAVIRAGAADLVDVEYRRDGAADLFELAGRHGVPVVASYHDFSGTPSAEEIEGILAAQEAMGAAIAKVAVMPRNQADVATLLLATARRAESAAVPLITMSMAGTGAISRMAGHLFGSCGSFGTVGQASAPGQIPVADLTELMERVTAASRQS</sequence>
<feature type="active site" description="Schiff-base intermediate with substrate" evidence="5">
    <location>
        <position position="204"/>
    </location>
</feature>
<feature type="binding site" evidence="5">
    <location>
        <position position="119"/>
    </location>
    <ligand>
        <name>3-dehydroquinate</name>
        <dbReference type="ChEBI" id="CHEBI:32364"/>
    </ligand>
</feature>
<dbReference type="GO" id="GO:0046279">
    <property type="term" value="P:3,4-dihydroxybenzoate biosynthetic process"/>
    <property type="evidence" value="ECO:0007669"/>
    <property type="project" value="UniProtKB-ARBA"/>
</dbReference>
<dbReference type="AlphaFoldDB" id="A0A3N3ZR25"/>
<dbReference type="InterPro" id="IPR013785">
    <property type="entry name" value="Aldolase_TIM"/>
</dbReference>
<dbReference type="Pfam" id="PF01487">
    <property type="entry name" value="DHquinase_I"/>
    <property type="match status" value="1"/>
</dbReference>
<evidence type="ECO:0000256" key="3">
    <source>
        <dbReference type="ARBA" id="ARBA00023239"/>
    </source>
</evidence>
<dbReference type="Proteomes" id="UP000270616">
    <property type="component" value="Unassembled WGS sequence"/>
</dbReference>
<dbReference type="GO" id="GO:0009073">
    <property type="term" value="P:aromatic amino acid family biosynthetic process"/>
    <property type="evidence" value="ECO:0007669"/>
    <property type="project" value="UniProtKB-KW"/>
</dbReference>
<accession>A0A3N3ZR25</accession>
<keyword evidence="4 5" id="KW-0704">Schiff base</keyword>
<dbReference type="FunFam" id="3.20.20.70:FF:000047">
    <property type="entry name" value="3-dehydroquinate dehydratase"/>
    <property type="match status" value="1"/>
</dbReference>
<comment type="caution">
    <text evidence="5">Lacks conserved residue(s) required for the propagation of feature annotation.</text>
</comment>
<keyword evidence="3 5" id="KW-0456">Lyase</keyword>
<name>A0A3N3ZR25_9MICC</name>
<dbReference type="NCBIfam" id="TIGR01093">
    <property type="entry name" value="aroD"/>
    <property type="match status" value="1"/>
</dbReference>
<evidence type="ECO:0000256" key="4">
    <source>
        <dbReference type="ARBA" id="ARBA00023270"/>
    </source>
</evidence>
<dbReference type="PANTHER" id="PTHR43699:SF1">
    <property type="entry name" value="3-DEHYDROQUINATE DEHYDRATASE"/>
    <property type="match status" value="1"/>
</dbReference>
<reference evidence="6 7" key="1">
    <citation type="submission" date="2018-10" db="EMBL/GenBank/DDBJ databases">
        <title>Kocuria sp. M5W7-7, whole genome shotgun sequence.</title>
        <authorList>
            <person name="Tuo L."/>
        </authorList>
    </citation>
    <scope>NUCLEOTIDE SEQUENCE [LARGE SCALE GENOMIC DNA]</scope>
    <source>
        <strain evidence="6 7">M5W7-7</strain>
    </source>
</reference>
<evidence type="ECO:0000256" key="1">
    <source>
        <dbReference type="ARBA" id="ARBA00001864"/>
    </source>
</evidence>
<feature type="binding site" evidence="5">
    <location>
        <position position="246"/>
    </location>
    <ligand>
        <name>3-dehydroquinate</name>
        <dbReference type="ChEBI" id="CHEBI:32364"/>
    </ligand>
</feature>
<dbReference type="PANTHER" id="PTHR43699">
    <property type="entry name" value="3-DEHYDROQUINATE DEHYDRATASE"/>
    <property type="match status" value="1"/>
</dbReference>
<proteinExistence type="inferred from homology"/>
<evidence type="ECO:0000313" key="7">
    <source>
        <dbReference type="Proteomes" id="UP000270616"/>
    </source>
</evidence>
<dbReference type="Gene3D" id="3.20.20.70">
    <property type="entry name" value="Aldolase class I"/>
    <property type="match status" value="1"/>
</dbReference>
<comment type="pathway">
    <text evidence="5">Metabolic intermediate biosynthesis; chorismate biosynthesis; chorismate from D-erythrose 4-phosphate and phosphoenolpyruvate: step 3/7.</text>
</comment>
<evidence type="ECO:0000256" key="2">
    <source>
        <dbReference type="ARBA" id="ARBA00023141"/>
    </source>
</evidence>
<dbReference type="GO" id="GO:0009423">
    <property type="term" value="P:chorismate biosynthetic process"/>
    <property type="evidence" value="ECO:0007669"/>
    <property type="project" value="UniProtKB-UniRule"/>
</dbReference>
<evidence type="ECO:0000313" key="6">
    <source>
        <dbReference type="EMBL" id="ROZ63712.1"/>
    </source>
</evidence>
<organism evidence="6 7">
    <name type="scientific">Kocuria soli</name>
    <dbReference type="NCBI Taxonomy" id="2485125"/>
    <lineage>
        <taxon>Bacteria</taxon>
        <taxon>Bacillati</taxon>
        <taxon>Actinomycetota</taxon>
        <taxon>Actinomycetes</taxon>
        <taxon>Micrococcales</taxon>
        <taxon>Micrococcaceae</taxon>
        <taxon>Kocuria</taxon>
    </lineage>
</organism>
<keyword evidence="2 5" id="KW-0057">Aromatic amino acid biosynthesis</keyword>
<dbReference type="OrthoDB" id="9813659at2"/>
<feature type="binding site" evidence="5">
    <location>
        <begin position="74"/>
        <end position="76"/>
    </location>
    <ligand>
        <name>3-dehydroquinate</name>
        <dbReference type="ChEBI" id="CHEBI:32364"/>
    </ligand>
</feature>
<comment type="caution">
    <text evidence="6">The sequence shown here is derived from an EMBL/GenBank/DDBJ whole genome shotgun (WGS) entry which is preliminary data.</text>
</comment>
<dbReference type="EMBL" id="RKMF01000005">
    <property type="protein sequence ID" value="ROZ63712.1"/>
    <property type="molecule type" value="Genomic_DNA"/>
</dbReference>
<dbReference type="InterPro" id="IPR050146">
    <property type="entry name" value="Type-I_3-dehydroquinase"/>
</dbReference>
<dbReference type="GO" id="GO:0008652">
    <property type="term" value="P:amino acid biosynthetic process"/>
    <property type="evidence" value="ECO:0007669"/>
    <property type="project" value="UniProtKB-KW"/>
</dbReference>
<comment type="catalytic activity">
    <reaction evidence="1 5">
        <text>3-dehydroquinate = 3-dehydroshikimate + H2O</text>
        <dbReference type="Rhea" id="RHEA:21096"/>
        <dbReference type="ChEBI" id="CHEBI:15377"/>
        <dbReference type="ChEBI" id="CHEBI:16630"/>
        <dbReference type="ChEBI" id="CHEBI:32364"/>
        <dbReference type="EC" id="4.2.1.10"/>
    </reaction>
</comment>
<comment type="function">
    <text evidence="5">Involved in the third step of the chorismate pathway, which leads to the biosynthesis of aromatic amino acids. Catalyzes the cis-dehydration of 3-dehydroquinate (DHQ) and introduces the first double bond of the aromatic ring to yield 3-dehydroshikimate.</text>
</comment>
<evidence type="ECO:0000256" key="5">
    <source>
        <dbReference type="HAMAP-Rule" id="MF_00214"/>
    </source>
</evidence>
<feature type="active site" description="Proton donor/acceptor" evidence="5">
    <location>
        <position position="177"/>
    </location>
</feature>
<comment type="similarity">
    <text evidence="5">Belongs to the type-I 3-dehydroquinase family.</text>
</comment>
<feature type="binding site" evidence="5">
    <location>
        <position position="265"/>
    </location>
    <ligand>
        <name>3-dehydroquinate</name>
        <dbReference type="ChEBI" id="CHEBI:32364"/>
    </ligand>
</feature>
<dbReference type="GO" id="GO:0003855">
    <property type="term" value="F:3-dehydroquinate dehydratase activity"/>
    <property type="evidence" value="ECO:0007669"/>
    <property type="project" value="UniProtKB-UniRule"/>
</dbReference>
<dbReference type="EC" id="4.2.1.10" evidence="5"/>
<dbReference type="UniPathway" id="UPA00053">
    <property type="reaction ID" value="UER00086"/>
</dbReference>
<protein>
    <recommendedName>
        <fullName evidence="5">3-dehydroquinate dehydratase</fullName>
        <shortName evidence="5">3-dehydroquinase</shortName>
        <ecNumber evidence="5">4.2.1.10</ecNumber>
    </recommendedName>
    <alternativeName>
        <fullName evidence="5">Type I DHQase</fullName>
    </alternativeName>
    <alternativeName>
        <fullName evidence="5">Type I dehydroquinase</fullName>
        <shortName evidence="5">DHQ1</shortName>
    </alternativeName>
</protein>
<gene>
    <name evidence="5 6" type="primary">aroD</name>
    <name evidence="6" type="ORF">EDL96_04970</name>
</gene>
<comment type="subunit">
    <text evidence="5">Homodimer.</text>
</comment>
<keyword evidence="7" id="KW-1185">Reference proteome</keyword>
<dbReference type="InterPro" id="IPR001381">
    <property type="entry name" value="DHquinase_I"/>
</dbReference>
<dbReference type="CDD" id="cd00502">
    <property type="entry name" value="DHQase_I"/>
    <property type="match status" value="1"/>
</dbReference>
<feature type="binding site" evidence="5">
    <location>
        <position position="269"/>
    </location>
    <ligand>
        <name>3-dehydroquinate</name>
        <dbReference type="ChEBI" id="CHEBI:32364"/>
    </ligand>
</feature>
<dbReference type="HAMAP" id="MF_00214">
    <property type="entry name" value="AroD"/>
    <property type="match status" value="1"/>
</dbReference>